<accession>A0A5K8A288</accession>
<dbReference type="KEGG" id="dov:DSCO28_71270"/>
<protein>
    <submittedName>
        <fullName evidence="1">Uncharacterized protein</fullName>
    </submittedName>
</protein>
<evidence type="ECO:0000313" key="2">
    <source>
        <dbReference type="Proteomes" id="UP000425960"/>
    </source>
</evidence>
<name>A0A5K8A288_9BACT</name>
<dbReference type="EMBL" id="AP021876">
    <property type="protein sequence ID" value="BBO86561.1"/>
    <property type="molecule type" value="Genomic_DNA"/>
</dbReference>
<dbReference type="Proteomes" id="UP000425960">
    <property type="component" value="Chromosome"/>
</dbReference>
<sequence>MFSQSFDAGSANTLLISFDYEWQSREPVIPDVFSVVITYTDSTGIDVTETLLTECSDSVTFNVMSVFSDYLS</sequence>
<organism evidence="1 2">
    <name type="scientific">Desulfosarcina ovata subsp. sediminis</name>
    <dbReference type="NCBI Taxonomy" id="885957"/>
    <lineage>
        <taxon>Bacteria</taxon>
        <taxon>Pseudomonadati</taxon>
        <taxon>Thermodesulfobacteriota</taxon>
        <taxon>Desulfobacteria</taxon>
        <taxon>Desulfobacterales</taxon>
        <taxon>Desulfosarcinaceae</taxon>
        <taxon>Desulfosarcina</taxon>
    </lineage>
</organism>
<evidence type="ECO:0000313" key="1">
    <source>
        <dbReference type="EMBL" id="BBO86561.1"/>
    </source>
</evidence>
<reference evidence="1 2" key="1">
    <citation type="submission" date="2019-11" db="EMBL/GenBank/DDBJ databases">
        <title>Comparative genomics of hydrocarbon-degrading Desulfosarcina strains.</title>
        <authorList>
            <person name="Watanabe M."/>
            <person name="Kojima H."/>
            <person name="Fukui M."/>
        </authorList>
    </citation>
    <scope>NUCLEOTIDE SEQUENCE [LARGE SCALE GENOMIC DNA]</scope>
    <source>
        <strain evidence="1 2">28bB2T</strain>
    </source>
</reference>
<gene>
    <name evidence="1" type="ORF">DSCO28_71270</name>
</gene>
<dbReference type="AlphaFoldDB" id="A0A5K8A288"/>
<proteinExistence type="predicted"/>